<organism evidence="3 4">
    <name type="scientific">Clavelina lepadiformis</name>
    <name type="common">Light-bulb sea squirt</name>
    <name type="synonym">Ascidia lepadiformis</name>
    <dbReference type="NCBI Taxonomy" id="159417"/>
    <lineage>
        <taxon>Eukaryota</taxon>
        <taxon>Metazoa</taxon>
        <taxon>Chordata</taxon>
        <taxon>Tunicata</taxon>
        <taxon>Ascidiacea</taxon>
        <taxon>Aplousobranchia</taxon>
        <taxon>Clavelinidae</taxon>
        <taxon>Clavelina</taxon>
    </lineage>
</organism>
<feature type="compositionally biased region" description="Polar residues" evidence="1">
    <location>
        <begin position="679"/>
        <end position="696"/>
    </location>
</feature>
<evidence type="ECO:0000313" key="4">
    <source>
        <dbReference type="Proteomes" id="UP001642483"/>
    </source>
</evidence>
<evidence type="ECO:0000256" key="2">
    <source>
        <dbReference type="SAM" id="SignalP"/>
    </source>
</evidence>
<dbReference type="Proteomes" id="UP001642483">
    <property type="component" value="Unassembled WGS sequence"/>
</dbReference>
<feature type="region of interest" description="Disordered" evidence="1">
    <location>
        <begin position="650"/>
        <end position="703"/>
    </location>
</feature>
<dbReference type="EMBL" id="CAWYQH010000068">
    <property type="protein sequence ID" value="CAK8680006.1"/>
    <property type="molecule type" value="Genomic_DNA"/>
</dbReference>
<feature type="signal peptide" evidence="2">
    <location>
        <begin position="1"/>
        <end position="17"/>
    </location>
</feature>
<evidence type="ECO:0000313" key="3">
    <source>
        <dbReference type="EMBL" id="CAK8680006.1"/>
    </source>
</evidence>
<feature type="chain" id="PRO_5045866601" evidence="2">
    <location>
        <begin position="18"/>
        <end position="802"/>
    </location>
</feature>
<reference evidence="3 4" key="1">
    <citation type="submission" date="2024-02" db="EMBL/GenBank/DDBJ databases">
        <authorList>
            <person name="Daric V."/>
            <person name="Darras S."/>
        </authorList>
    </citation>
    <scope>NUCLEOTIDE SEQUENCE [LARGE SCALE GENOMIC DNA]</scope>
</reference>
<proteinExistence type="predicted"/>
<accession>A0ABP0FK44</accession>
<name>A0ABP0FK44_CLALP</name>
<comment type="caution">
    <text evidence="3">The sequence shown here is derived from an EMBL/GenBank/DDBJ whole genome shotgun (WGS) entry which is preliminary data.</text>
</comment>
<protein>
    <submittedName>
        <fullName evidence="3">Uncharacterized protein</fullName>
    </submittedName>
</protein>
<evidence type="ECO:0000256" key="1">
    <source>
        <dbReference type="SAM" id="MobiDB-lite"/>
    </source>
</evidence>
<keyword evidence="2" id="KW-0732">Signal</keyword>
<gene>
    <name evidence="3" type="ORF">CVLEPA_LOCUS10240</name>
</gene>
<sequence>MIKTFVLLFTVFVAVKADGSTWWPNGGNPGNIPRNFPLLRPRQPSLCAQSCQNGNQCPTAQEKQNMMQRVPQECRRCVMETCEESDDEDCIDQAHSDCAQCPVLSEEQQGRRRNCFSCKTTCSGKRRFQKRPFKPFKMFSCFKNCTEPEMCDGLDNIMTRLQMTSAGCKQCVMEECGPFNRNNRSDVADCIQKARSNCDECPTLSDEEQTRKRTCKECVRNCSPFKNQIGGIGSVRRRLVRPHRRIACMSRCKSNGNCPTKMMMMNKLVGVNTDCRRCVMTECDVPGRNDRSEEFDCFEEAFETCSSCPTLTVEEQTKRKMCRTCVQGCFPGQLGISDVDGRRAGPGKFPSSRGPFRRFACMNNCQSEGDCPSRDELMTKMQGMSNGCKGCVMEQCGPFNRNNRSDVADCIEEARSNCDECPTLSDEEQNQMRTCKECVRNCSPYNNGPGFKPIRRFQGLMRKRCHGKCVNNKTCPSLIEGMQRFGRLDSTCRRCLMSRCGPPNQDDRDAFMGCLEEAREECSECPTMSDEDQNTKRKCITCVQRCSGMNRPKLPRRMFSRFSCMKSCEQSDVCPSRIEVRNSVMSSRRECRRCVMQECGEFERSNRSEVLDCLVDARAECSSCPPAGEEEERRMGECRTCISGCFTDDEEPSSQTLNTFPRRQKPPGVGPKVVLPDTPDNSFNPSGLSHSPSNQRRPGGYGSNNRAQGRNFGICRQTCLSSASCRSSAFTSQTPSESVECAQCVAHACDHVPVTSQLARATCVRRARLACASCPRLSPAQRSQGMGCQRCLSGCAQQSSSA</sequence>
<keyword evidence="4" id="KW-1185">Reference proteome</keyword>